<feature type="compositionally biased region" description="Polar residues" evidence="8">
    <location>
        <begin position="343"/>
        <end position="354"/>
    </location>
</feature>
<evidence type="ECO:0000256" key="9">
    <source>
        <dbReference type="SAM" id="Phobius"/>
    </source>
</evidence>
<keyword evidence="7" id="KW-0175">Coiled coil</keyword>
<feature type="domain" description="MacB-like periplasmic core" evidence="11">
    <location>
        <begin position="764"/>
        <end position="974"/>
    </location>
</feature>
<feature type="transmembrane region" description="Helical" evidence="9">
    <location>
        <begin position="20"/>
        <end position="42"/>
    </location>
</feature>
<evidence type="ECO:0000256" key="2">
    <source>
        <dbReference type="ARBA" id="ARBA00022475"/>
    </source>
</evidence>
<evidence type="ECO:0000256" key="7">
    <source>
        <dbReference type="SAM" id="Coils"/>
    </source>
</evidence>
<reference evidence="12 13" key="1">
    <citation type="submission" date="2011-02" db="EMBL/GenBank/DDBJ databases">
        <authorList>
            <person name="Muzny D."/>
            <person name="Qin X."/>
            <person name="Buhay C."/>
            <person name="Dugan-Rocha S."/>
            <person name="Ding Y."/>
            <person name="Chen G."/>
            <person name="Hawes A."/>
            <person name="Holder M."/>
            <person name="Jhangiani S."/>
            <person name="Johnson A."/>
            <person name="Khan Z."/>
            <person name="Li Z."/>
            <person name="Liu W."/>
            <person name="Liu X."/>
            <person name="Perez L."/>
            <person name="Shen H."/>
            <person name="Wang Q."/>
            <person name="Watt J."/>
            <person name="Xi L."/>
            <person name="Xin Y."/>
            <person name="Zhou J."/>
            <person name="Deng J."/>
            <person name="Jiang H."/>
            <person name="Liu Y."/>
            <person name="Qu J."/>
            <person name="Song X.-Z."/>
            <person name="Zhang L."/>
            <person name="Villasana D."/>
            <person name="Johnson A."/>
            <person name="Liu J."/>
            <person name="Liyanage D."/>
            <person name="Lorensuhewa L."/>
            <person name="Robinson T."/>
            <person name="Song A."/>
            <person name="Song B.-B."/>
            <person name="Dinh H."/>
            <person name="Thornton R."/>
            <person name="Coyle M."/>
            <person name="Francisco L."/>
            <person name="Jackson L."/>
            <person name="Javaid M."/>
            <person name="Korchina V."/>
            <person name="Kovar C."/>
            <person name="Mata R."/>
            <person name="Mathew T."/>
            <person name="Ngo R."/>
            <person name="Nguyen L."/>
            <person name="Nguyen N."/>
            <person name="Okwuonu G."/>
            <person name="Ongeri F."/>
            <person name="Pham C."/>
            <person name="Simmons D."/>
            <person name="Wilczek-Boney K."/>
            <person name="Hale W."/>
            <person name="Jakkamsetti A."/>
            <person name="Pham P."/>
            <person name="Ruth R."/>
            <person name="San Lucas F."/>
            <person name="Warren J."/>
            <person name="Zhang J."/>
            <person name="Zhao Z."/>
            <person name="Zhou C."/>
            <person name="Zhu D."/>
            <person name="Lee S."/>
            <person name="Bess C."/>
            <person name="Blankenburg K."/>
            <person name="Forbes L."/>
            <person name="Fu Q."/>
            <person name="Gubbala S."/>
            <person name="Hirani K."/>
            <person name="Jayaseelan J.C."/>
            <person name="Lara F."/>
            <person name="Munidasa M."/>
            <person name="Palculict T."/>
            <person name="Patil S."/>
            <person name="Pu L.-L."/>
            <person name="Saada N."/>
            <person name="Tang L."/>
            <person name="Weissenberger G."/>
            <person name="Zhu Y."/>
            <person name="Hemphill L."/>
            <person name="Shang Y."/>
            <person name="Youmans B."/>
            <person name="Ayvaz T."/>
            <person name="Ross M."/>
            <person name="Santibanez J."/>
            <person name="Aqrawi P."/>
            <person name="Gross S."/>
            <person name="Joshi V."/>
            <person name="Fowler G."/>
            <person name="Nazareth L."/>
            <person name="Reid J."/>
            <person name="Worley K."/>
            <person name="Petrosino J."/>
            <person name="Highlander S."/>
            <person name="Gibbs R."/>
        </authorList>
    </citation>
    <scope>NUCLEOTIDE SEQUENCE [LARGE SCALE GENOMIC DNA]</scope>
    <source>
        <strain evidence="12 13">DSM 15829</strain>
    </source>
</reference>
<dbReference type="InterPro" id="IPR038766">
    <property type="entry name" value="Membrane_comp_ABC_pdt"/>
</dbReference>
<feature type="transmembrane region" description="Helical" evidence="9">
    <location>
        <begin position="1002"/>
        <end position="1022"/>
    </location>
</feature>
<dbReference type="InterPro" id="IPR003838">
    <property type="entry name" value="ABC3_permease_C"/>
</dbReference>
<dbReference type="EMBL" id="ACGK02000001">
    <property type="protein sequence ID" value="EGF23068.1"/>
    <property type="molecule type" value="Genomic_DNA"/>
</dbReference>
<feature type="transmembrane region" description="Helical" evidence="9">
    <location>
        <begin position="588"/>
        <end position="609"/>
    </location>
</feature>
<dbReference type="PANTHER" id="PTHR30287">
    <property type="entry name" value="MEMBRANE COMPONENT OF PREDICTED ABC SUPERFAMILY METABOLITE UPTAKE TRANSPORTER"/>
    <property type="match status" value="1"/>
</dbReference>
<comment type="caution">
    <text evidence="12">The sequence shown here is derived from an EMBL/GenBank/DDBJ whole genome shotgun (WGS) entry which is preliminary data.</text>
</comment>
<evidence type="ECO:0000259" key="11">
    <source>
        <dbReference type="Pfam" id="PF12704"/>
    </source>
</evidence>
<organism evidence="12 13">
    <name type="scientific">Fannyhessea vaginae DSM 15829</name>
    <dbReference type="NCBI Taxonomy" id="525256"/>
    <lineage>
        <taxon>Bacteria</taxon>
        <taxon>Bacillati</taxon>
        <taxon>Actinomycetota</taxon>
        <taxon>Coriobacteriia</taxon>
        <taxon>Coriobacteriales</taxon>
        <taxon>Atopobiaceae</taxon>
        <taxon>Fannyhessea</taxon>
    </lineage>
</organism>
<feature type="domain" description="MacB-like periplasmic core" evidence="11">
    <location>
        <begin position="26"/>
        <end position="247"/>
    </location>
</feature>
<evidence type="ECO:0000256" key="4">
    <source>
        <dbReference type="ARBA" id="ARBA00022989"/>
    </source>
</evidence>
<dbReference type="OrthoDB" id="5137249at2"/>
<evidence type="ECO:0000313" key="12">
    <source>
        <dbReference type="EMBL" id="EGF23068.1"/>
    </source>
</evidence>
<dbReference type="eggNOG" id="COG0577">
    <property type="taxonomic scope" value="Bacteria"/>
</dbReference>
<comment type="similarity">
    <text evidence="6">Belongs to the ABC-4 integral membrane protein family.</text>
</comment>
<dbReference type="AlphaFoldDB" id="F1T4Y0"/>
<dbReference type="GO" id="GO:0005886">
    <property type="term" value="C:plasma membrane"/>
    <property type="evidence" value="ECO:0007669"/>
    <property type="project" value="UniProtKB-SubCell"/>
</dbReference>
<feature type="domain" description="ABC3 transporter permease C-terminal" evidence="10">
    <location>
        <begin position="1006"/>
        <end position="1122"/>
    </location>
</feature>
<evidence type="ECO:0000259" key="10">
    <source>
        <dbReference type="Pfam" id="PF02687"/>
    </source>
</evidence>
<proteinExistence type="inferred from homology"/>
<feature type="domain" description="ABC3 transporter permease C-terminal" evidence="10">
    <location>
        <begin position="592"/>
        <end position="715"/>
    </location>
</feature>
<dbReference type="PANTHER" id="PTHR30287:SF1">
    <property type="entry name" value="INNER MEMBRANE PROTEIN"/>
    <property type="match status" value="1"/>
</dbReference>
<dbReference type="eggNOG" id="COG1538">
    <property type="taxonomic scope" value="Bacteria"/>
</dbReference>
<feature type="transmembrane region" description="Helical" evidence="9">
    <location>
        <begin position="637"/>
        <end position="668"/>
    </location>
</feature>
<feature type="transmembrane region" description="Helical" evidence="9">
    <location>
        <begin position="760"/>
        <end position="780"/>
    </location>
</feature>
<sequence>MLKRIAPLLHQTLRSIHTTFSRFLAIVAIVALGTGFFAGLMMTGPDMRQAMDTYYDDNHVWDIRLISTLGFSNDDIHQFDDVEGVRACMPNHTVDAIARMNDTQVAVRVSSFDTTMAQQFVDGHTYAAKDSSFDFLNRFQLVTGRLPQSPDECLAAAYAPHAQLSEGDIVDITSANEDLDKIFSTRHLRVVGTITSPLYPYTRSFGSTTIGSGSIDQYIFVPTSTFQQDFPYTELYISVEGADSVQSNSDAYKNIVGATKERLEAQKDRMSVFRQHEVQELAQSKLDEKKTEFEQQKNEAFEKLEAGESELARKHSKLQESWRKYTQGTSKLKASREAFESQKAASQNKLSQAQTRLATQEKTLLSTLRAQGMDVSSLEQAQTVLQQRIQDFKLRAQEGQTTGSKQVEDAATKKQFSTLDTPPFASDRSAQNTSSNRVARLHVPHAPFSQAASSLSKQTVSPDEQLQGLQQGLAGVQQLLAAKAKLQDERAVADKKLTHAEQELAQAQAKLDASYVRLQEGQKKYDEGARVLAQRKQELDDKFATVQKQLDDAQETIDTTDLPDIYILDRSQHEGAAIYHADTERMDALARVFPFMFFLVAALVSLTTMTRMVEDERILIGTYKALGYSTIQIATKYLVYALLAAGIGSVLGVGVLCQVLPLIIMKAYSVIYAIPLLPPPLPIKADVAVFSAGLGIGITLIATICSVLSSLREQPAPLMLPRAPKAGKRILLERIRPLWRRISFSWKVTLRNLFLYKKRLFMTVIGIAGCTALLLVGFGLHDAIWDIINKQYVDITHYQMTVGLNDHANDLDVQHVKDVLNQHPEIEHIDRVHTAHMAAKGEDDTLSSTHVDVVVPQSLDIFNKSITLKNRISGKQVPFDESSVVISEKLATLHHLRVGDTLVLFDRDKVGNSVGAGHKLTITGICENYVGTTVYIAPTIFAKISSSPVMYETLFIQAPDLKPGEQQQNIASELHSCDDVSLVAFSDETISLYRNMISVVDYVVAVLIISAILLAFIVLYNLTNINIEERLREIASLKVLGFTKREIYAYIFREVFLLSLLGDVFGLGVGVYLERFVVATAEVDYVMFSRTIHLESFVIAFVLTLVFTGLIVLVMTPKLNRIDMVESLKSVD</sequence>
<feature type="region of interest" description="Disordered" evidence="8">
    <location>
        <begin position="333"/>
        <end position="354"/>
    </location>
</feature>
<dbReference type="InterPro" id="IPR025857">
    <property type="entry name" value="MacB_PCD"/>
</dbReference>
<name>F1T4Y0_9ACTN</name>
<evidence type="ECO:0000313" key="13">
    <source>
        <dbReference type="Proteomes" id="UP000005947"/>
    </source>
</evidence>
<feature type="coiled-coil region" evidence="7">
    <location>
        <begin position="476"/>
        <end position="556"/>
    </location>
</feature>
<comment type="subcellular location">
    <subcellularLocation>
        <location evidence="1">Cell membrane</location>
        <topology evidence="1">Multi-pass membrane protein</topology>
    </subcellularLocation>
</comment>
<evidence type="ECO:0000256" key="1">
    <source>
        <dbReference type="ARBA" id="ARBA00004651"/>
    </source>
</evidence>
<dbReference type="Proteomes" id="UP000005947">
    <property type="component" value="Unassembled WGS sequence"/>
</dbReference>
<keyword evidence="5 9" id="KW-0472">Membrane</keyword>
<keyword evidence="3 9" id="KW-0812">Transmembrane</keyword>
<accession>F1T4Y0</accession>
<feature type="coiled-coil region" evidence="7">
    <location>
        <begin position="279"/>
        <end position="310"/>
    </location>
</feature>
<keyword evidence="4 9" id="KW-1133">Transmembrane helix</keyword>
<evidence type="ECO:0000256" key="3">
    <source>
        <dbReference type="ARBA" id="ARBA00022692"/>
    </source>
</evidence>
<gene>
    <name evidence="12" type="ORF">HMPREF0091_10015</name>
</gene>
<protein>
    <submittedName>
        <fullName evidence="12">Efflux ABC transporter, permease protein</fullName>
    </submittedName>
</protein>
<feature type="transmembrane region" description="Helical" evidence="9">
    <location>
        <begin position="1093"/>
        <end position="1114"/>
    </location>
</feature>
<dbReference type="Pfam" id="PF12704">
    <property type="entry name" value="MacB_PCD"/>
    <property type="match status" value="2"/>
</dbReference>
<feature type="region of interest" description="Disordered" evidence="8">
    <location>
        <begin position="397"/>
        <end position="436"/>
    </location>
</feature>
<dbReference type="Pfam" id="PF02687">
    <property type="entry name" value="FtsX"/>
    <property type="match status" value="2"/>
</dbReference>
<feature type="transmembrane region" description="Helical" evidence="9">
    <location>
        <begin position="688"/>
        <end position="711"/>
    </location>
</feature>
<evidence type="ECO:0000256" key="5">
    <source>
        <dbReference type="ARBA" id="ARBA00023136"/>
    </source>
</evidence>
<dbReference type="RefSeq" id="WP_006302123.1">
    <property type="nucleotide sequence ID" value="NZ_ACGK02000001.1"/>
</dbReference>
<feature type="transmembrane region" description="Helical" evidence="9">
    <location>
        <begin position="1055"/>
        <end position="1073"/>
    </location>
</feature>
<dbReference type="GeneID" id="93210660"/>
<keyword evidence="2" id="KW-1003">Cell membrane</keyword>
<evidence type="ECO:0000256" key="8">
    <source>
        <dbReference type="SAM" id="MobiDB-lite"/>
    </source>
</evidence>
<keyword evidence="13" id="KW-1185">Reference proteome</keyword>
<evidence type="ECO:0000256" key="6">
    <source>
        <dbReference type="ARBA" id="ARBA00038076"/>
    </source>
</evidence>